<proteinExistence type="predicted"/>
<reference evidence="2" key="1">
    <citation type="journal article" date="2018" name="Gigascience">
        <title>Genome assembly of the Pink Ipe (Handroanthus impetiginosus, Bignoniaceae), a highly valued, ecologically keystone Neotropical timber forest tree.</title>
        <authorList>
            <person name="Silva-Junior O.B."/>
            <person name="Grattapaglia D."/>
            <person name="Novaes E."/>
            <person name="Collevatti R.G."/>
        </authorList>
    </citation>
    <scope>NUCLEOTIDE SEQUENCE [LARGE SCALE GENOMIC DNA]</scope>
    <source>
        <strain evidence="2">cv. UFG-1</strain>
    </source>
</reference>
<protein>
    <submittedName>
        <fullName evidence="1">Uncharacterized protein</fullName>
    </submittedName>
</protein>
<dbReference type="AlphaFoldDB" id="A0A2G9HG44"/>
<gene>
    <name evidence="1" type="ORF">CDL12_10818</name>
</gene>
<accession>A0A2G9HG44</accession>
<dbReference type="SUPFAM" id="SSF51735">
    <property type="entry name" value="NAD(P)-binding Rossmann-fold domains"/>
    <property type="match status" value="1"/>
</dbReference>
<dbReference type="Proteomes" id="UP000231279">
    <property type="component" value="Unassembled WGS sequence"/>
</dbReference>
<keyword evidence="2" id="KW-1185">Reference proteome</keyword>
<dbReference type="EMBL" id="NKXS01001848">
    <property type="protein sequence ID" value="PIN16519.1"/>
    <property type="molecule type" value="Genomic_DNA"/>
</dbReference>
<name>A0A2G9HG44_9LAMI</name>
<dbReference type="STRING" id="429701.A0A2G9HG44"/>
<organism evidence="1 2">
    <name type="scientific">Handroanthus impetiginosus</name>
    <dbReference type="NCBI Taxonomy" id="429701"/>
    <lineage>
        <taxon>Eukaryota</taxon>
        <taxon>Viridiplantae</taxon>
        <taxon>Streptophyta</taxon>
        <taxon>Embryophyta</taxon>
        <taxon>Tracheophyta</taxon>
        <taxon>Spermatophyta</taxon>
        <taxon>Magnoliopsida</taxon>
        <taxon>eudicotyledons</taxon>
        <taxon>Gunneridae</taxon>
        <taxon>Pentapetalae</taxon>
        <taxon>asterids</taxon>
        <taxon>lamiids</taxon>
        <taxon>Lamiales</taxon>
        <taxon>Bignoniaceae</taxon>
        <taxon>Crescentiina</taxon>
        <taxon>Tabebuia alliance</taxon>
        <taxon>Handroanthus</taxon>
    </lineage>
</organism>
<evidence type="ECO:0000313" key="1">
    <source>
        <dbReference type="EMBL" id="PIN16519.1"/>
    </source>
</evidence>
<dbReference type="InterPro" id="IPR036291">
    <property type="entry name" value="NAD(P)-bd_dom_sf"/>
</dbReference>
<sequence length="76" mass="8445">MLSLCPGRCNNSLHTREGSRGKRCKRNLEKDSGIEGVPDAKDPIALPANVGFDENYKMLFDEVVNNFGHIDILVNN</sequence>
<evidence type="ECO:0000313" key="2">
    <source>
        <dbReference type="Proteomes" id="UP000231279"/>
    </source>
</evidence>
<comment type="caution">
    <text evidence="1">The sequence shown here is derived from an EMBL/GenBank/DDBJ whole genome shotgun (WGS) entry which is preliminary data.</text>
</comment>
<dbReference type="OrthoDB" id="47007at2759"/>